<evidence type="ECO:0000256" key="1">
    <source>
        <dbReference type="SAM" id="MobiDB-lite"/>
    </source>
</evidence>
<evidence type="ECO:0000313" key="3">
    <source>
        <dbReference type="Proteomes" id="UP001341840"/>
    </source>
</evidence>
<comment type="caution">
    <text evidence="2">The sequence shown here is derived from an EMBL/GenBank/DDBJ whole genome shotgun (WGS) entry which is preliminary data.</text>
</comment>
<feature type="compositionally biased region" description="Polar residues" evidence="1">
    <location>
        <begin position="227"/>
        <end position="239"/>
    </location>
</feature>
<proteinExistence type="predicted"/>
<organism evidence="2 3">
    <name type="scientific">Stylosanthes scabra</name>
    <dbReference type="NCBI Taxonomy" id="79078"/>
    <lineage>
        <taxon>Eukaryota</taxon>
        <taxon>Viridiplantae</taxon>
        <taxon>Streptophyta</taxon>
        <taxon>Embryophyta</taxon>
        <taxon>Tracheophyta</taxon>
        <taxon>Spermatophyta</taxon>
        <taxon>Magnoliopsida</taxon>
        <taxon>eudicotyledons</taxon>
        <taxon>Gunneridae</taxon>
        <taxon>Pentapetalae</taxon>
        <taxon>rosids</taxon>
        <taxon>fabids</taxon>
        <taxon>Fabales</taxon>
        <taxon>Fabaceae</taxon>
        <taxon>Papilionoideae</taxon>
        <taxon>50 kb inversion clade</taxon>
        <taxon>dalbergioids sensu lato</taxon>
        <taxon>Dalbergieae</taxon>
        <taxon>Pterocarpus clade</taxon>
        <taxon>Stylosanthes</taxon>
    </lineage>
</organism>
<dbReference type="EMBL" id="JASCZI010091474">
    <property type="protein sequence ID" value="MED6150435.1"/>
    <property type="molecule type" value="Genomic_DNA"/>
</dbReference>
<protein>
    <submittedName>
        <fullName evidence="2">Uncharacterized protein</fullName>
    </submittedName>
</protein>
<accession>A0ABU6TNP4</accession>
<sequence>MLPRSCQLCGGERGMGTVCGFGVQYALCVQCLSDEFPPIPDESLWPEWDGPTICRTLPCAARRKVVPSPPELETRWTWLSAPRRDAVCAGVTHMSGGVHAVTNNLMSRWLWDGVVRWIRVMRMMAVTNSSNTGDEEMVCDSAAEAEMPTDNKAEAVTDGRTKAKVMTAYIAAAVIAINSVVVMADNTENPDTADLSHDDTEGVALAYIPERPHYPPGGPRRPKTQDIPVQSDPSSGHRK</sequence>
<dbReference type="Proteomes" id="UP001341840">
    <property type="component" value="Unassembled WGS sequence"/>
</dbReference>
<evidence type="ECO:0000313" key="2">
    <source>
        <dbReference type="EMBL" id="MED6150435.1"/>
    </source>
</evidence>
<reference evidence="2 3" key="1">
    <citation type="journal article" date="2023" name="Plants (Basel)">
        <title>Bridging the Gap: Combining Genomics and Transcriptomics Approaches to Understand Stylosanthes scabra, an Orphan Legume from the Brazilian Caatinga.</title>
        <authorList>
            <person name="Ferreira-Neto J.R.C."/>
            <person name="da Silva M.D."/>
            <person name="Binneck E."/>
            <person name="de Melo N.F."/>
            <person name="da Silva R.H."/>
            <person name="de Melo A.L.T.M."/>
            <person name="Pandolfi V."/>
            <person name="Bustamante F.O."/>
            <person name="Brasileiro-Vidal A.C."/>
            <person name="Benko-Iseppon A.M."/>
        </authorList>
    </citation>
    <scope>NUCLEOTIDE SEQUENCE [LARGE SCALE GENOMIC DNA]</scope>
    <source>
        <tissue evidence="2">Leaves</tissue>
    </source>
</reference>
<name>A0ABU6TNP4_9FABA</name>
<keyword evidence="3" id="KW-1185">Reference proteome</keyword>
<gene>
    <name evidence="2" type="ORF">PIB30_072291</name>
</gene>
<feature type="region of interest" description="Disordered" evidence="1">
    <location>
        <begin position="209"/>
        <end position="239"/>
    </location>
</feature>